<dbReference type="PANTHER" id="PTHR30146:SF148">
    <property type="entry name" value="HTH-TYPE TRANSCRIPTIONAL REPRESSOR PURR-RELATED"/>
    <property type="match status" value="1"/>
</dbReference>
<dbReference type="KEGG" id="bfk:QN062_03210"/>
<evidence type="ECO:0000256" key="3">
    <source>
        <dbReference type="ARBA" id="ARBA00023125"/>
    </source>
</evidence>
<evidence type="ECO:0000313" key="6">
    <source>
        <dbReference type="EMBL" id="XDS47165.1"/>
    </source>
</evidence>
<protein>
    <submittedName>
        <fullName evidence="6">LacI family DNA-binding transcriptional regulator</fullName>
    </submittedName>
</protein>
<keyword evidence="4" id="KW-0804">Transcription</keyword>
<dbReference type="AlphaFoldDB" id="A0AB39UEI3"/>
<gene>
    <name evidence="8" type="ORF">QN062_03210</name>
    <name evidence="7" type="ORF">QN216_07220</name>
    <name evidence="6" type="ORF">QN217_03235</name>
</gene>
<dbReference type="EMBL" id="CP129682">
    <property type="protein sequence ID" value="XDS48129.1"/>
    <property type="molecule type" value="Genomic_DNA"/>
</dbReference>
<evidence type="ECO:0000256" key="1">
    <source>
        <dbReference type="ARBA" id="ARBA00022491"/>
    </source>
</evidence>
<dbReference type="SUPFAM" id="SSF47413">
    <property type="entry name" value="lambda repressor-like DNA-binding domains"/>
    <property type="match status" value="1"/>
</dbReference>
<dbReference type="PANTHER" id="PTHR30146">
    <property type="entry name" value="LACI-RELATED TRANSCRIPTIONAL REPRESSOR"/>
    <property type="match status" value="1"/>
</dbReference>
<dbReference type="CDD" id="cd06288">
    <property type="entry name" value="PBP1_sucrose_transcription_regulator"/>
    <property type="match status" value="1"/>
</dbReference>
<keyword evidence="3 6" id="KW-0238">DNA-binding</keyword>
<keyword evidence="2" id="KW-0805">Transcription regulation</keyword>
<organism evidence="6">
    <name type="scientific">Bifidobacterium fermentum</name>
    <dbReference type="NCBI Taxonomy" id="3059035"/>
    <lineage>
        <taxon>Bacteria</taxon>
        <taxon>Bacillati</taxon>
        <taxon>Actinomycetota</taxon>
        <taxon>Actinomycetes</taxon>
        <taxon>Bifidobacteriales</taxon>
        <taxon>Bifidobacteriaceae</taxon>
        <taxon>Bifidobacterium</taxon>
    </lineage>
</organism>
<dbReference type="InterPro" id="IPR010982">
    <property type="entry name" value="Lambda_DNA-bd_dom_sf"/>
</dbReference>
<dbReference type="PROSITE" id="PS50932">
    <property type="entry name" value="HTH_LACI_2"/>
    <property type="match status" value="1"/>
</dbReference>
<name>A0AB39UEI3_9BIFI</name>
<dbReference type="Pfam" id="PF13377">
    <property type="entry name" value="Peripla_BP_3"/>
    <property type="match status" value="1"/>
</dbReference>
<dbReference type="SMART" id="SM00354">
    <property type="entry name" value="HTH_LACI"/>
    <property type="match status" value="1"/>
</dbReference>
<dbReference type="Gene3D" id="1.10.260.40">
    <property type="entry name" value="lambda repressor-like DNA-binding domains"/>
    <property type="match status" value="1"/>
</dbReference>
<dbReference type="InterPro" id="IPR000843">
    <property type="entry name" value="HTH_LacI"/>
</dbReference>
<evidence type="ECO:0000259" key="5">
    <source>
        <dbReference type="PROSITE" id="PS50932"/>
    </source>
</evidence>
<reference evidence="6" key="1">
    <citation type="submission" date="2023-07" db="EMBL/GenBank/DDBJ databases">
        <title>Bifidobacterium aquikefiriaerophilum sp. nov. and Bifidobacterium eccum sp. nov., isolated from water kefir.</title>
        <authorList>
            <person name="Breselge S."/>
            <person name="Bellassi P."/>
            <person name="Barcenilla C."/>
            <person name="Alvarez-Ordonez A."/>
            <person name="Morelli L."/>
            <person name="Cotter P.D."/>
        </authorList>
    </citation>
    <scope>NUCLEOTIDE SEQUENCE</scope>
    <source>
        <strain evidence="8">WK012_4_13</strain>
        <strain evidence="7">WK013_4_14</strain>
        <strain evidence="6">WK048_4_13</strain>
    </source>
</reference>
<accession>A0AB39UEI3</accession>
<evidence type="ECO:0000256" key="2">
    <source>
        <dbReference type="ARBA" id="ARBA00023015"/>
    </source>
</evidence>
<proteinExistence type="predicted"/>
<feature type="domain" description="HTH lacI-type" evidence="5">
    <location>
        <begin position="29"/>
        <end position="85"/>
    </location>
</feature>
<sequence>MRVSAARNDEGRDGETVHGSVYTRHARHVTLKDVAELAGVSVSTVSLVMNDKKDARIAVKTQERVHRAIHELQYRPNALAQNLVTGSSKFIGLVTDSIATTPFAGQIIHGAQDRAWKQGYVLLIVNTEGNESIERQAIRMFLEYKVHGILYSTWYHHEITLPESLKDMNTVLVNCYADDENLTSVVPDEFNGGRTAANMLLGQGHRRVAFVNTTVESPARAGRLAGYRHALSERGIEEDPSLIFAAEPTQEGGRTVAESICASGATGVCCHNDRVAMGLYDALRNRGISVPSDISVVGFDDQEVIAAHMLPPLSTVALPHYELGASGVDAVLSRPVNTGDHRILISCPAVYRASVAMQGNAR</sequence>
<dbReference type="InterPro" id="IPR046335">
    <property type="entry name" value="LacI/GalR-like_sensor"/>
</dbReference>
<dbReference type="PRINTS" id="PR00036">
    <property type="entry name" value="HTHLACI"/>
</dbReference>
<dbReference type="EMBL" id="CP129675">
    <property type="protein sequence ID" value="XDS47165.1"/>
    <property type="molecule type" value="Genomic_DNA"/>
</dbReference>
<dbReference type="Gene3D" id="3.40.50.2300">
    <property type="match status" value="2"/>
</dbReference>
<evidence type="ECO:0000313" key="8">
    <source>
        <dbReference type="EMBL" id="XDS51200.1"/>
    </source>
</evidence>
<dbReference type="EMBL" id="CP129683">
    <property type="protein sequence ID" value="XDS51200.1"/>
    <property type="molecule type" value="Genomic_DNA"/>
</dbReference>
<evidence type="ECO:0000313" key="7">
    <source>
        <dbReference type="EMBL" id="XDS48129.1"/>
    </source>
</evidence>
<dbReference type="PROSITE" id="PS00356">
    <property type="entry name" value="HTH_LACI_1"/>
    <property type="match status" value="1"/>
</dbReference>
<dbReference type="GO" id="GO:0000976">
    <property type="term" value="F:transcription cis-regulatory region binding"/>
    <property type="evidence" value="ECO:0007669"/>
    <property type="project" value="TreeGrafter"/>
</dbReference>
<dbReference type="Pfam" id="PF00356">
    <property type="entry name" value="LacI"/>
    <property type="match status" value="1"/>
</dbReference>
<keyword evidence="1" id="KW-0678">Repressor</keyword>
<dbReference type="GO" id="GO:0003700">
    <property type="term" value="F:DNA-binding transcription factor activity"/>
    <property type="evidence" value="ECO:0007669"/>
    <property type="project" value="TreeGrafter"/>
</dbReference>
<dbReference type="SUPFAM" id="SSF53822">
    <property type="entry name" value="Periplasmic binding protein-like I"/>
    <property type="match status" value="1"/>
</dbReference>
<dbReference type="InterPro" id="IPR028082">
    <property type="entry name" value="Peripla_BP_I"/>
</dbReference>
<dbReference type="CDD" id="cd01392">
    <property type="entry name" value="HTH_LacI"/>
    <property type="match status" value="1"/>
</dbReference>
<dbReference type="RefSeq" id="WP_369342162.1">
    <property type="nucleotide sequence ID" value="NZ_CP129675.1"/>
</dbReference>
<evidence type="ECO:0000256" key="4">
    <source>
        <dbReference type="ARBA" id="ARBA00023163"/>
    </source>
</evidence>